<dbReference type="Proteomes" id="UP000316759">
    <property type="component" value="Unassembled WGS sequence"/>
</dbReference>
<dbReference type="OrthoDB" id="2019572at2759"/>
<comment type="caution">
    <text evidence="1">The sequence shown here is derived from an EMBL/GenBank/DDBJ whole genome shotgun (WGS) entry which is preliminary data.</text>
</comment>
<keyword evidence="2" id="KW-1185">Reference proteome</keyword>
<organism evidence="1 2">
    <name type="scientific">Fasciola gigantica</name>
    <name type="common">Giant liver fluke</name>
    <dbReference type="NCBI Taxonomy" id="46835"/>
    <lineage>
        <taxon>Eukaryota</taxon>
        <taxon>Metazoa</taxon>
        <taxon>Spiralia</taxon>
        <taxon>Lophotrochozoa</taxon>
        <taxon>Platyhelminthes</taxon>
        <taxon>Trematoda</taxon>
        <taxon>Digenea</taxon>
        <taxon>Plagiorchiida</taxon>
        <taxon>Echinostomata</taxon>
        <taxon>Echinostomatoidea</taxon>
        <taxon>Fasciolidae</taxon>
        <taxon>Fasciola</taxon>
    </lineage>
</organism>
<dbReference type="STRING" id="46835.A0A504Y6Q9"/>
<reference evidence="1 2" key="1">
    <citation type="submission" date="2019-04" db="EMBL/GenBank/DDBJ databases">
        <title>Annotation for the trematode Fasciola gigantica.</title>
        <authorList>
            <person name="Choi Y.-J."/>
        </authorList>
    </citation>
    <scope>NUCLEOTIDE SEQUENCE [LARGE SCALE GENOMIC DNA]</scope>
    <source>
        <strain evidence="1">Uganda_cow_1</strain>
    </source>
</reference>
<evidence type="ECO:0000313" key="1">
    <source>
        <dbReference type="EMBL" id="TPP55835.1"/>
    </source>
</evidence>
<gene>
    <name evidence="1" type="ORF">FGIG_10462</name>
</gene>
<sequence>MVQFALTNNYAKEILAALRSESKQKLCQDEMFFSTINYNPHFKAPGGCLVAKNPNDSDPRSAFVARYVDWYPKPCLSKLCQREVCIMGVRNIPKLTERYEFFVNKFLPDFEPVAYDCLEWWLFRKIRDERDFGRTATSFNASFYGDLYCSSNHL</sequence>
<dbReference type="PANTHER" id="PTHR19297:SF191">
    <property type="entry name" value="PROTEIN XYLOSYLTRANSFERASE"/>
    <property type="match status" value="1"/>
</dbReference>
<name>A0A504Y6Q9_FASGI</name>
<proteinExistence type="predicted"/>
<dbReference type="GO" id="GO:0008375">
    <property type="term" value="F:acetylglucosaminyltransferase activity"/>
    <property type="evidence" value="ECO:0007669"/>
    <property type="project" value="TreeGrafter"/>
</dbReference>
<dbReference type="PANTHER" id="PTHR19297">
    <property type="entry name" value="GLYCOSYLTRANSFERASE 14 FAMILY MEMBER"/>
    <property type="match status" value="1"/>
</dbReference>
<evidence type="ECO:0000313" key="2">
    <source>
        <dbReference type="Proteomes" id="UP000316759"/>
    </source>
</evidence>
<accession>A0A504Y6Q9</accession>
<keyword evidence="1" id="KW-0808">Transferase</keyword>
<dbReference type="AlphaFoldDB" id="A0A504Y6Q9"/>
<protein>
    <submittedName>
        <fullName evidence="1">Putative glycosyltransferase 14 family member</fullName>
    </submittedName>
</protein>
<dbReference type="EMBL" id="SUNJ01015318">
    <property type="protein sequence ID" value="TPP55835.1"/>
    <property type="molecule type" value="Genomic_DNA"/>
</dbReference>